<gene>
    <name evidence="2" type="ORF">OVA965_LOCUS9281</name>
    <name evidence="3" type="ORF">TMI583_LOCUS9276</name>
</gene>
<reference evidence="2" key="1">
    <citation type="submission" date="2021-02" db="EMBL/GenBank/DDBJ databases">
        <authorList>
            <person name="Nowell W R."/>
        </authorList>
    </citation>
    <scope>NUCLEOTIDE SEQUENCE</scope>
</reference>
<feature type="region of interest" description="Disordered" evidence="1">
    <location>
        <begin position="42"/>
        <end position="94"/>
    </location>
</feature>
<dbReference type="EMBL" id="CAJOBA010003253">
    <property type="protein sequence ID" value="CAF3675882.1"/>
    <property type="molecule type" value="Genomic_DNA"/>
</dbReference>
<dbReference type="EMBL" id="CAJNOK010003253">
    <property type="protein sequence ID" value="CAF0894148.1"/>
    <property type="molecule type" value="Genomic_DNA"/>
</dbReference>
<accession>A0A8S2DB80</accession>
<dbReference type="Proteomes" id="UP000682733">
    <property type="component" value="Unassembled WGS sequence"/>
</dbReference>
<dbReference type="Proteomes" id="UP000677228">
    <property type="component" value="Unassembled WGS sequence"/>
</dbReference>
<evidence type="ECO:0000256" key="1">
    <source>
        <dbReference type="SAM" id="MobiDB-lite"/>
    </source>
</evidence>
<feature type="compositionally biased region" description="Acidic residues" evidence="1">
    <location>
        <begin position="68"/>
        <end position="94"/>
    </location>
</feature>
<evidence type="ECO:0000313" key="3">
    <source>
        <dbReference type="EMBL" id="CAF3675882.1"/>
    </source>
</evidence>
<dbReference type="AlphaFoldDB" id="A0A8S2DB80"/>
<feature type="non-terminal residue" evidence="2">
    <location>
        <position position="1"/>
    </location>
</feature>
<evidence type="ECO:0000313" key="2">
    <source>
        <dbReference type="EMBL" id="CAF0894148.1"/>
    </source>
</evidence>
<sequence length="94" mass="10622">GLTTAYGIKDDVLEDKWPSIQTALVQLRRDVLHGKCMKVDQHAQSNETGINNGNDDEEQQQQLNTTNDNEDQDQINLDNSEDDETNEDSETDSE</sequence>
<comment type="caution">
    <text evidence="2">The sequence shown here is derived from an EMBL/GenBank/DDBJ whole genome shotgun (WGS) entry which is preliminary data.</text>
</comment>
<evidence type="ECO:0000313" key="4">
    <source>
        <dbReference type="Proteomes" id="UP000677228"/>
    </source>
</evidence>
<proteinExistence type="predicted"/>
<organism evidence="2 4">
    <name type="scientific">Didymodactylos carnosus</name>
    <dbReference type="NCBI Taxonomy" id="1234261"/>
    <lineage>
        <taxon>Eukaryota</taxon>
        <taxon>Metazoa</taxon>
        <taxon>Spiralia</taxon>
        <taxon>Gnathifera</taxon>
        <taxon>Rotifera</taxon>
        <taxon>Eurotatoria</taxon>
        <taxon>Bdelloidea</taxon>
        <taxon>Philodinida</taxon>
        <taxon>Philodinidae</taxon>
        <taxon>Didymodactylos</taxon>
    </lineage>
</organism>
<protein>
    <submittedName>
        <fullName evidence="2">Uncharacterized protein</fullName>
    </submittedName>
</protein>
<name>A0A8S2DB80_9BILA</name>